<sequence length="557" mass="62428">MLLDRVAGYVADAAGASVDHIKVVLLLFAAVPLSLVYPYLPPSTRSPLVHIYSLALVTVFCCFTLPWTNGFLQLLASSIVTWCIVKVGVKQKWGASMQWIVFAVALGHLTFKQVPDALNIIAFMRDPTFSKIDISGSHLVLVMKLHSFACSVYDGQRPLEELDETQKASRIPEVPGLLPFLGYAFFMPSMLVGPSFTYASYDAFTSHRLFAKEQAAGGKTPPKVVDPTVIPPGRRRKAAKRLLTGVFFLVIYSLYGGQYNMARLLDSSFVKGKSFWAKFVFMNIAGAFARFKYYAVLLDSWNMNANVWLRECIYKRLAKKGRKPGFKSTQITFIVSALWHGVNPCYLMTFVLGGFCQAVNRSLRAGVRPFALPPGALTTPSSIGTPVPMPKVDVQPGDKSAPPPRNLPKVKLQPPPQTPIKTLYDIVGTICTLTTLNFAVVPFLLLDARLSIRAWREVDFYALYMIFIPFLVLNVFGGVGVLKKYQKRRDRKRTEREEEQERRRIEWEAREERKRQLRGEGLPSLGLDVEEMLREEEEEERRAAAAAAGQSEGKKEL</sequence>
<reference evidence="10 11" key="1">
    <citation type="submission" date="2020-11" db="EMBL/GenBank/DDBJ databases">
        <title>Kefir isolates.</title>
        <authorList>
            <person name="Marcisauskas S."/>
            <person name="Kim Y."/>
            <person name="Blasche S."/>
        </authorList>
    </citation>
    <scope>NUCLEOTIDE SEQUENCE [LARGE SCALE GENOMIC DNA]</scope>
    <source>
        <strain evidence="10 11">KR</strain>
    </source>
</reference>
<evidence type="ECO:0000256" key="3">
    <source>
        <dbReference type="ARBA" id="ARBA00022692"/>
    </source>
</evidence>
<protein>
    <submittedName>
        <fullName evidence="10">Lysophospholipid acyltransferase</fullName>
    </submittedName>
</protein>
<feature type="transmembrane region" description="Helical" evidence="9">
    <location>
        <begin position="423"/>
        <end position="446"/>
    </location>
</feature>
<dbReference type="AlphaFoldDB" id="A0A9P7B8T5"/>
<feature type="transmembrane region" description="Helical" evidence="9">
    <location>
        <begin position="238"/>
        <end position="255"/>
    </location>
</feature>
<dbReference type="PANTHER" id="PTHR13906:SF4">
    <property type="entry name" value="LYSOPHOSPHOLIPID ACYLTRANSFERASE 6"/>
    <property type="match status" value="1"/>
</dbReference>
<keyword evidence="3 9" id="KW-0812">Transmembrane</keyword>
<dbReference type="GO" id="GO:0016020">
    <property type="term" value="C:membrane"/>
    <property type="evidence" value="ECO:0007669"/>
    <property type="project" value="UniProtKB-SubCell"/>
</dbReference>
<feature type="region of interest" description="Disordered" evidence="8">
    <location>
        <begin position="381"/>
        <end position="412"/>
    </location>
</feature>
<feature type="region of interest" description="Disordered" evidence="8">
    <location>
        <begin position="533"/>
        <end position="557"/>
    </location>
</feature>
<dbReference type="GO" id="GO:0046474">
    <property type="term" value="P:glycerophospholipid biosynthetic process"/>
    <property type="evidence" value="ECO:0007669"/>
    <property type="project" value="TreeGrafter"/>
</dbReference>
<feature type="transmembrane region" description="Helical" evidence="9">
    <location>
        <begin position="20"/>
        <end position="40"/>
    </location>
</feature>
<dbReference type="GO" id="GO:0003841">
    <property type="term" value="F:1-acylglycerol-3-phosphate O-acyltransferase activity"/>
    <property type="evidence" value="ECO:0007669"/>
    <property type="project" value="TreeGrafter"/>
</dbReference>
<dbReference type="EMBL" id="PUHQ01000014">
    <property type="protein sequence ID" value="KAG0664405.1"/>
    <property type="molecule type" value="Genomic_DNA"/>
</dbReference>
<comment type="subcellular location">
    <subcellularLocation>
        <location evidence="1">Membrane</location>
        <topology evidence="1">Multi-pass membrane protein</topology>
    </subcellularLocation>
</comment>
<comment type="caution">
    <text evidence="10">The sequence shown here is derived from an EMBL/GenBank/DDBJ whole genome shotgun (WGS) entry which is preliminary data.</text>
</comment>
<dbReference type="OrthoDB" id="286734at2759"/>
<evidence type="ECO:0000256" key="6">
    <source>
        <dbReference type="ARBA" id="ARBA00023315"/>
    </source>
</evidence>
<dbReference type="GO" id="GO:0005783">
    <property type="term" value="C:endoplasmic reticulum"/>
    <property type="evidence" value="ECO:0007669"/>
    <property type="project" value="TreeGrafter"/>
</dbReference>
<dbReference type="InterPro" id="IPR049941">
    <property type="entry name" value="LPLAT_7/PORCN-like"/>
</dbReference>
<dbReference type="Proteomes" id="UP000777482">
    <property type="component" value="Unassembled WGS sequence"/>
</dbReference>
<gene>
    <name evidence="10" type="primary">ALE1</name>
    <name evidence="10" type="ORF">C6P46_001450</name>
</gene>
<feature type="transmembrane region" description="Helical" evidence="9">
    <location>
        <begin position="47"/>
        <end position="66"/>
    </location>
</feature>
<evidence type="ECO:0000256" key="8">
    <source>
        <dbReference type="SAM" id="MobiDB-lite"/>
    </source>
</evidence>
<organism evidence="10 11">
    <name type="scientific">Rhodotorula mucilaginosa</name>
    <name type="common">Yeast</name>
    <name type="synonym">Rhodotorula rubra</name>
    <dbReference type="NCBI Taxonomy" id="5537"/>
    <lineage>
        <taxon>Eukaryota</taxon>
        <taxon>Fungi</taxon>
        <taxon>Dikarya</taxon>
        <taxon>Basidiomycota</taxon>
        <taxon>Pucciniomycotina</taxon>
        <taxon>Microbotryomycetes</taxon>
        <taxon>Sporidiobolales</taxon>
        <taxon>Sporidiobolaceae</taxon>
        <taxon>Rhodotorula</taxon>
    </lineage>
</organism>
<evidence type="ECO:0000256" key="4">
    <source>
        <dbReference type="ARBA" id="ARBA00022989"/>
    </source>
</evidence>
<evidence type="ECO:0000256" key="2">
    <source>
        <dbReference type="ARBA" id="ARBA00022679"/>
    </source>
</evidence>
<name>A0A9P7B8T5_RHOMI</name>
<evidence type="ECO:0000256" key="5">
    <source>
        <dbReference type="ARBA" id="ARBA00023136"/>
    </source>
</evidence>
<dbReference type="GO" id="GO:0047184">
    <property type="term" value="F:1-acylglycerophosphocholine O-acyltransferase activity"/>
    <property type="evidence" value="ECO:0007669"/>
    <property type="project" value="TreeGrafter"/>
</dbReference>
<evidence type="ECO:0000256" key="9">
    <source>
        <dbReference type="SAM" id="Phobius"/>
    </source>
</evidence>
<evidence type="ECO:0000313" key="10">
    <source>
        <dbReference type="EMBL" id="KAG0664405.1"/>
    </source>
</evidence>
<keyword evidence="7" id="KW-0175">Coiled coil</keyword>
<dbReference type="PANTHER" id="PTHR13906">
    <property type="entry name" value="PORCUPINE"/>
    <property type="match status" value="1"/>
</dbReference>
<dbReference type="Pfam" id="PF03062">
    <property type="entry name" value="MBOAT"/>
    <property type="match status" value="1"/>
</dbReference>
<evidence type="ECO:0000256" key="1">
    <source>
        <dbReference type="ARBA" id="ARBA00004141"/>
    </source>
</evidence>
<evidence type="ECO:0000256" key="7">
    <source>
        <dbReference type="SAM" id="Coils"/>
    </source>
</evidence>
<proteinExistence type="predicted"/>
<evidence type="ECO:0000313" key="11">
    <source>
        <dbReference type="Proteomes" id="UP000777482"/>
    </source>
</evidence>
<keyword evidence="4 9" id="KW-1133">Transmembrane helix</keyword>
<accession>A0A9P7B8T5</accession>
<dbReference type="GO" id="GO:0030258">
    <property type="term" value="P:lipid modification"/>
    <property type="evidence" value="ECO:0007669"/>
    <property type="project" value="TreeGrafter"/>
</dbReference>
<keyword evidence="2" id="KW-0808">Transferase</keyword>
<feature type="coiled-coil region" evidence="7">
    <location>
        <begin position="482"/>
        <end position="515"/>
    </location>
</feature>
<dbReference type="InterPro" id="IPR004299">
    <property type="entry name" value="MBOAT_fam"/>
</dbReference>
<keyword evidence="5 9" id="KW-0472">Membrane</keyword>
<feature type="transmembrane region" description="Helical" evidence="9">
    <location>
        <begin position="461"/>
        <end position="482"/>
    </location>
</feature>
<keyword evidence="11" id="KW-1185">Reference proteome</keyword>
<feature type="transmembrane region" description="Helical" evidence="9">
    <location>
        <begin position="275"/>
        <end position="293"/>
    </location>
</feature>
<keyword evidence="6 10" id="KW-0012">Acyltransferase</keyword>